<feature type="compositionally biased region" description="Polar residues" evidence="6">
    <location>
        <begin position="395"/>
        <end position="405"/>
    </location>
</feature>
<dbReference type="AlphaFoldDB" id="A0A2C6KMA2"/>
<feature type="region of interest" description="Disordered" evidence="6">
    <location>
        <begin position="915"/>
        <end position="951"/>
    </location>
</feature>
<dbReference type="GO" id="GO:0051539">
    <property type="term" value="F:4 iron, 4 sulfur cluster binding"/>
    <property type="evidence" value="ECO:0007669"/>
    <property type="project" value="UniProtKB-KW"/>
</dbReference>
<feature type="region of interest" description="Disordered" evidence="6">
    <location>
        <begin position="62"/>
        <end position="85"/>
    </location>
</feature>
<keyword evidence="9" id="KW-1185">Reference proteome</keyword>
<dbReference type="Pfam" id="PF02906">
    <property type="entry name" value="Fe_hyd_lg_C"/>
    <property type="match status" value="3"/>
</dbReference>
<evidence type="ECO:0000256" key="6">
    <source>
        <dbReference type="SAM" id="MobiDB-lite"/>
    </source>
</evidence>
<feature type="region of interest" description="Disordered" evidence="6">
    <location>
        <begin position="102"/>
        <end position="142"/>
    </location>
</feature>
<dbReference type="InterPro" id="IPR009016">
    <property type="entry name" value="Fe_hydrogenase"/>
</dbReference>
<evidence type="ECO:0000313" key="9">
    <source>
        <dbReference type="Proteomes" id="UP000221165"/>
    </source>
</evidence>
<dbReference type="PANTHER" id="PTHR11615">
    <property type="entry name" value="NITRATE, FORMATE, IRON DEHYDROGENASE"/>
    <property type="match status" value="1"/>
</dbReference>
<feature type="domain" description="Iron hydrogenase large subunit C-terminal" evidence="7">
    <location>
        <begin position="308"/>
        <end position="357"/>
    </location>
</feature>
<dbReference type="Gene3D" id="3.40.50.1780">
    <property type="match status" value="1"/>
</dbReference>
<dbReference type="FunFam" id="3.30.70.20:FF:000042">
    <property type="entry name" value="Cytosolic Fe-S cluster assembly factor NAR1"/>
    <property type="match status" value="1"/>
</dbReference>
<dbReference type="EMBL" id="MIGC01002143">
    <property type="protein sequence ID" value="PHJ21600.1"/>
    <property type="molecule type" value="Genomic_DNA"/>
</dbReference>
<keyword evidence="3" id="KW-0479">Metal-binding</keyword>
<feature type="region of interest" description="Disordered" evidence="6">
    <location>
        <begin position="805"/>
        <end position="860"/>
    </location>
</feature>
<feature type="region of interest" description="Disordered" evidence="6">
    <location>
        <begin position="749"/>
        <end position="775"/>
    </location>
</feature>
<dbReference type="GO" id="GO:0046872">
    <property type="term" value="F:metal ion binding"/>
    <property type="evidence" value="ECO:0007669"/>
    <property type="project" value="UniProtKB-KW"/>
</dbReference>
<sequence length="994" mass="106538">MASATASGVPFSSALKLAELDDYLFPAQNCAVTVLSDHTGVEHKQVRARATRPDEVASELLADRARSGPPQPKNSASSAGGPRVTTGAKHVLDKIDRHVASGLGTAEEQQIRTATSRRARGGYSGRHSEEAGTVELSASPRPPASPAVAKVSLYDCLACSGCVTSAETVLLEQHSVDHFLQRESASSRSILVVSISLQSLTALSRHFGFSLATTLKKLSTLFRLAGASYVLHTHVSDALAVLEAEREFIRRYRATLPHPAAGHSGRGEDVPEKGRGLSPPDQLHASPAVSENRGEPRDTEGVCLAGHGPLPVLTSFCPGLVCYAEKSLDAALLPFFSRVRSGQQLQGLLVKGLLRESHNTLLFFLRWRAMVPVLLPFQPISLWLALLRHSPLTTSSQADVTSHPSTLAPADGPSRGFSRGSPVDSANAADTLECSTPKGVPHKAALDVWAEDLTPKDVYHVCVEPCFDKKLEAARPEFCSSFEVSGGTVRGWAVPETGRVNARSTRASGSTTRSSDFPQGAVPDVDLVLATNEVLTLIQRMNVTFADLDESRVDDFFPWLLAWQFNSLARRPPAFSTESSGSPGVSRYERVSAFPHPVTRGVETHGESVSAFCSPVRPGEDRSTSKKGLEAGHSRGDVLAGKDSESRETGLTRPSEFVAGSGGYAERVFRRAAWELFGVRVDGPLNLRPLRNEDYKEVALVVDGQEKLRFAIAYGFRNIQNVIQRLKRHVRQETSGRVTRAELRAVKSADMGTSDPPHAVSSSTCGDTPTLVSPGVRRRHPDVLFPQFIELAACPGGCLNGGGQALGESQGHRAPGGQGKHLVPPRRISGEGGGLEKPVGKDPLGDSDKEPAVGSTAAESKMRNGVDVGAMQTETREPLASLTELLHTSTTFVDALDRAEVHLAYAYLERCSSEKAGKAGGTEQSKGALRLDRTQAKKGFSGKGGQPGEGEELSDWWQEMLCAGISHELLYTDFKSVVGPGGRKANASWTSLRW</sequence>
<organism evidence="8 9">
    <name type="scientific">Cystoisospora suis</name>
    <dbReference type="NCBI Taxonomy" id="483139"/>
    <lineage>
        <taxon>Eukaryota</taxon>
        <taxon>Sar</taxon>
        <taxon>Alveolata</taxon>
        <taxon>Apicomplexa</taxon>
        <taxon>Conoidasida</taxon>
        <taxon>Coccidia</taxon>
        <taxon>Eucoccidiorida</taxon>
        <taxon>Eimeriorina</taxon>
        <taxon>Sarcocystidae</taxon>
        <taxon>Cystoisospora</taxon>
    </lineage>
</organism>
<feature type="region of interest" description="Disordered" evidence="6">
    <location>
        <begin position="259"/>
        <end position="300"/>
    </location>
</feature>
<feature type="region of interest" description="Disordered" evidence="6">
    <location>
        <begin position="395"/>
        <end position="429"/>
    </location>
</feature>
<evidence type="ECO:0000256" key="1">
    <source>
        <dbReference type="ARBA" id="ARBA00006596"/>
    </source>
</evidence>
<name>A0A2C6KMA2_9APIC</name>
<dbReference type="RefSeq" id="XP_067923282.1">
    <property type="nucleotide sequence ID" value="XM_068064737.1"/>
</dbReference>
<evidence type="ECO:0000256" key="5">
    <source>
        <dbReference type="ARBA" id="ARBA00023014"/>
    </source>
</evidence>
<dbReference type="InterPro" id="IPR004108">
    <property type="entry name" value="Fe_hydrogenase_lsu_C"/>
</dbReference>
<dbReference type="VEuPathDB" id="ToxoDB:CSUI_004549"/>
<keyword evidence="2" id="KW-0004">4Fe-4S</keyword>
<feature type="compositionally biased region" description="Basic and acidic residues" evidence="6">
    <location>
        <begin position="838"/>
        <end position="851"/>
    </location>
</feature>
<proteinExistence type="inferred from homology"/>
<evidence type="ECO:0000256" key="3">
    <source>
        <dbReference type="ARBA" id="ARBA00022723"/>
    </source>
</evidence>
<feature type="domain" description="Iron hydrogenase large subunit C-terminal" evidence="7">
    <location>
        <begin position="434"/>
        <end position="480"/>
    </location>
</feature>
<keyword evidence="5" id="KW-0411">Iron-sulfur</keyword>
<comment type="caution">
    <text evidence="8">The sequence shown here is derived from an EMBL/GenBank/DDBJ whole genome shotgun (WGS) entry which is preliminary data.</text>
</comment>
<dbReference type="Gene3D" id="3.40.950.10">
    <property type="entry name" value="Fe-only Hydrogenase (Larger Subunit), Chain L, domain 3"/>
    <property type="match status" value="2"/>
</dbReference>
<feature type="domain" description="Iron hydrogenase large subunit C-terminal" evidence="7">
    <location>
        <begin position="655"/>
        <end position="802"/>
    </location>
</feature>
<evidence type="ECO:0000313" key="8">
    <source>
        <dbReference type="EMBL" id="PHJ21600.1"/>
    </source>
</evidence>
<keyword evidence="4" id="KW-0408">Iron</keyword>
<feature type="compositionally biased region" description="Basic and acidic residues" evidence="6">
    <location>
        <begin position="618"/>
        <end position="650"/>
    </location>
</feature>
<evidence type="ECO:0000256" key="2">
    <source>
        <dbReference type="ARBA" id="ARBA00022485"/>
    </source>
</evidence>
<dbReference type="Proteomes" id="UP000221165">
    <property type="component" value="Unassembled WGS sequence"/>
</dbReference>
<accession>A0A2C6KMA2</accession>
<evidence type="ECO:0000259" key="7">
    <source>
        <dbReference type="Pfam" id="PF02906"/>
    </source>
</evidence>
<feature type="compositionally biased region" description="Polar residues" evidence="6">
    <location>
        <begin position="760"/>
        <end position="771"/>
    </location>
</feature>
<protein>
    <submittedName>
        <fullName evidence="8">Iron only hydrogenase large c-terminal domain-containing protein</fullName>
    </submittedName>
</protein>
<reference evidence="8 9" key="1">
    <citation type="journal article" date="2017" name="Int. J. Parasitol.">
        <title>The genome of the protozoan parasite Cystoisospora suis and a reverse vaccinology approach to identify vaccine candidates.</title>
        <authorList>
            <person name="Palmieri N."/>
            <person name="Shrestha A."/>
            <person name="Ruttkowski B."/>
            <person name="Beck T."/>
            <person name="Vogl C."/>
            <person name="Tomley F."/>
            <person name="Blake D.P."/>
            <person name="Joachim A."/>
        </authorList>
    </citation>
    <scope>NUCLEOTIDE SEQUENCE [LARGE SCALE GENOMIC DNA]</scope>
    <source>
        <strain evidence="8 9">Wien I</strain>
    </source>
</reference>
<comment type="similarity">
    <text evidence="1">Belongs to the NARF family.</text>
</comment>
<dbReference type="OrthoDB" id="10253113at2759"/>
<feature type="region of interest" description="Disordered" evidence="6">
    <location>
        <begin position="611"/>
        <end position="654"/>
    </location>
</feature>
<evidence type="ECO:0000256" key="4">
    <source>
        <dbReference type="ARBA" id="ARBA00023004"/>
    </source>
</evidence>
<dbReference type="GeneID" id="94427948"/>
<gene>
    <name evidence="8" type="ORF">CSUI_004549</name>
</gene>
<dbReference type="InterPro" id="IPR050340">
    <property type="entry name" value="Cytosolic_Fe-S_CAF"/>
</dbReference>
<feature type="compositionally biased region" description="Basic and acidic residues" evidence="6">
    <location>
        <begin position="265"/>
        <end position="275"/>
    </location>
</feature>
<dbReference type="SUPFAM" id="SSF53920">
    <property type="entry name" value="Fe-only hydrogenase"/>
    <property type="match status" value="1"/>
</dbReference>